<evidence type="ECO:0000313" key="2">
    <source>
        <dbReference type="WBParaSite" id="L893_g16506.t1"/>
    </source>
</evidence>
<proteinExistence type="predicted"/>
<keyword evidence="1" id="KW-1185">Reference proteome</keyword>
<name>A0A1I7YI04_9BILA</name>
<protein>
    <submittedName>
        <fullName evidence="2">Secreted protein</fullName>
    </submittedName>
</protein>
<dbReference type="Proteomes" id="UP000095287">
    <property type="component" value="Unplaced"/>
</dbReference>
<accession>A0A1I7YI04</accession>
<dbReference type="AlphaFoldDB" id="A0A1I7YI04"/>
<dbReference type="WBParaSite" id="L893_g16506.t1">
    <property type="protein sequence ID" value="L893_g16506.t1"/>
    <property type="gene ID" value="L893_g16506"/>
</dbReference>
<sequence>MLRAQTVLRQNLAAVLAYSRFKILFSSAVVASSRVNFFSMLRLQFKAVVLILLPMHPGYVASVQRPKRECPGSYLR</sequence>
<evidence type="ECO:0000313" key="1">
    <source>
        <dbReference type="Proteomes" id="UP000095287"/>
    </source>
</evidence>
<organism evidence="1 2">
    <name type="scientific">Steinernema glaseri</name>
    <dbReference type="NCBI Taxonomy" id="37863"/>
    <lineage>
        <taxon>Eukaryota</taxon>
        <taxon>Metazoa</taxon>
        <taxon>Ecdysozoa</taxon>
        <taxon>Nematoda</taxon>
        <taxon>Chromadorea</taxon>
        <taxon>Rhabditida</taxon>
        <taxon>Tylenchina</taxon>
        <taxon>Panagrolaimomorpha</taxon>
        <taxon>Strongyloidoidea</taxon>
        <taxon>Steinernematidae</taxon>
        <taxon>Steinernema</taxon>
    </lineage>
</organism>
<reference evidence="2" key="1">
    <citation type="submission" date="2016-11" db="UniProtKB">
        <authorList>
            <consortium name="WormBaseParasite"/>
        </authorList>
    </citation>
    <scope>IDENTIFICATION</scope>
</reference>